<proteinExistence type="predicted"/>
<comment type="caution">
    <text evidence="1">The sequence shown here is derived from an EMBL/GenBank/DDBJ whole genome shotgun (WGS) entry which is preliminary data.</text>
</comment>
<reference evidence="1 2" key="1">
    <citation type="submission" date="2019-01" db="EMBL/GenBank/DDBJ databases">
        <title>Sequencing of cultivated peanut Arachis hypogaea provides insights into genome evolution and oil improvement.</title>
        <authorList>
            <person name="Chen X."/>
        </authorList>
    </citation>
    <scope>NUCLEOTIDE SEQUENCE [LARGE SCALE GENOMIC DNA]</scope>
    <source>
        <strain evidence="2">cv. Fuhuasheng</strain>
        <tissue evidence="1">Leaves</tissue>
    </source>
</reference>
<sequence>MNARTNPDTPRSEGGADPVVECFACCPSPLSMPHAKLSSHKAALCEEPCKTVRTQTDASLGPQGAIRYTRTTTTEQRYHTRQDVHVTRRV</sequence>
<name>A0A445D1Z8_ARAHY</name>
<organism evidence="1 2">
    <name type="scientific">Arachis hypogaea</name>
    <name type="common">Peanut</name>
    <dbReference type="NCBI Taxonomy" id="3818"/>
    <lineage>
        <taxon>Eukaryota</taxon>
        <taxon>Viridiplantae</taxon>
        <taxon>Streptophyta</taxon>
        <taxon>Embryophyta</taxon>
        <taxon>Tracheophyta</taxon>
        <taxon>Spermatophyta</taxon>
        <taxon>Magnoliopsida</taxon>
        <taxon>eudicotyledons</taxon>
        <taxon>Gunneridae</taxon>
        <taxon>Pentapetalae</taxon>
        <taxon>rosids</taxon>
        <taxon>fabids</taxon>
        <taxon>Fabales</taxon>
        <taxon>Fabaceae</taxon>
        <taxon>Papilionoideae</taxon>
        <taxon>50 kb inversion clade</taxon>
        <taxon>dalbergioids sensu lato</taxon>
        <taxon>Dalbergieae</taxon>
        <taxon>Pterocarpus clade</taxon>
        <taxon>Arachis</taxon>
    </lineage>
</organism>
<gene>
    <name evidence="1" type="ORF">Ahy_A05g022927</name>
</gene>
<protein>
    <submittedName>
        <fullName evidence="1">Uncharacterized protein</fullName>
    </submittedName>
</protein>
<dbReference type="Proteomes" id="UP000289738">
    <property type="component" value="Chromosome A05"/>
</dbReference>
<accession>A0A445D1Z8</accession>
<evidence type="ECO:0000313" key="2">
    <source>
        <dbReference type="Proteomes" id="UP000289738"/>
    </source>
</evidence>
<dbReference type="EMBL" id="SDMP01000005">
    <property type="protein sequence ID" value="RYR57190.1"/>
    <property type="molecule type" value="Genomic_DNA"/>
</dbReference>
<dbReference type="AlphaFoldDB" id="A0A445D1Z8"/>
<keyword evidence="2" id="KW-1185">Reference proteome</keyword>
<evidence type="ECO:0000313" key="1">
    <source>
        <dbReference type="EMBL" id="RYR57190.1"/>
    </source>
</evidence>